<organism evidence="1 2">
    <name type="scientific">Conexibacter woesei (strain DSM 14684 / CCUG 47730 / CIP 108061 / JCM 11494 / NBRC 100937 / ID131577)</name>
    <dbReference type="NCBI Taxonomy" id="469383"/>
    <lineage>
        <taxon>Bacteria</taxon>
        <taxon>Bacillati</taxon>
        <taxon>Actinomycetota</taxon>
        <taxon>Thermoleophilia</taxon>
        <taxon>Solirubrobacterales</taxon>
        <taxon>Conexibacteraceae</taxon>
        <taxon>Conexibacter</taxon>
    </lineage>
</organism>
<reference evidence="1 2" key="1">
    <citation type="journal article" date="2010" name="Stand. Genomic Sci.">
        <title>Complete genome sequence of Conexibacter woesei type strain (ID131577).</title>
        <authorList>
            <person name="Pukall R."/>
            <person name="Lapidus A."/>
            <person name="Glavina Del Rio T."/>
            <person name="Copeland A."/>
            <person name="Tice H."/>
            <person name="Cheng J.-F."/>
            <person name="Lucas S."/>
            <person name="Chen F."/>
            <person name="Nolan M."/>
            <person name="Bruce D."/>
            <person name="Goodwin L."/>
            <person name="Pitluck S."/>
            <person name="Mavromatis K."/>
            <person name="Ivanova N."/>
            <person name="Ovchinnikova G."/>
            <person name="Pati A."/>
            <person name="Chen A."/>
            <person name="Palaniappan K."/>
            <person name="Land M."/>
            <person name="Hauser L."/>
            <person name="Chang Y.-J."/>
            <person name="Jeffries C.D."/>
            <person name="Chain P."/>
            <person name="Meincke L."/>
            <person name="Sims D."/>
            <person name="Brettin T."/>
            <person name="Detter J.C."/>
            <person name="Rohde M."/>
            <person name="Goeker M."/>
            <person name="Bristow J."/>
            <person name="Eisen J.A."/>
            <person name="Markowitz V."/>
            <person name="Kyrpides N.C."/>
            <person name="Klenk H.-P."/>
            <person name="Hugenholtz P."/>
        </authorList>
    </citation>
    <scope>NUCLEOTIDE SEQUENCE [LARGE SCALE GENOMIC DNA]</scope>
    <source>
        <strain evidence="2">DSM 14684 / CIP 108061 / JCM 11494 / NBRC 100937 / ID131577</strain>
    </source>
</reference>
<protein>
    <submittedName>
        <fullName evidence="1">Uncharacterized protein</fullName>
    </submittedName>
</protein>
<dbReference type="AlphaFoldDB" id="D3F9G5"/>
<keyword evidence="2" id="KW-1185">Reference proteome</keyword>
<dbReference type="EMBL" id="CP001854">
    <property type="protein sequence ID" value="ADB49132.1"/>
    <property type="molecule type" value="Genomic_DNA"/>
</dbReference>
<evidence type="ECO:0000313" key="2">
    <source>
        <dbReference type="Proteomes" id="UP000008229"/>
    </source>
</evidence>
<dbReference type="RefSeq" id="WP_012932185.1">
    <property type="nucleotide sequence ID" value="NC_013739.1"/>
</dbReference>
<dbReference type="STRING" id="469383.Cwoe_0699"/>
<gene>
    <name evidence="1" type="ordered locus">Cwoe_0699</name>
</gene>
<reference evidence="2" key="2">
    <citation type="submission" date="2010-01" db="EMBL/GenBank/DDBJ databases">
        <title>The complete genome of Conexibacter woesei DSM 14684.</title>
        <authorList>
            <consortium name="US DOE Joint Genome Institute (JGI-PGF)"/>
            <person name="Lucas S."/>
            <person name="Copeland A."/>
            <person name="Lapidus A."/>
            <person name="Glavina del Rio T."/>
            <person name="Dalin E."/>
            <person name="Tice H."/>
            <person name="Bruce D."/>
            <person name="Goodwin L."/>
            <person name="Pitluck S."/>
            <person name="Kyrpides N."/>
            <person name="Mavromatis K."/>
            <person name="Ivanova N."/>
            <person name="Mikhailova N."/>
            <person name="Chertkov O."/>
            <person name="Brettin T."/>
            <person name="Detter J.C."/>
            <person name="Han C."/>
            <person name="Larimer F."/>
            <person name="Land M."/>
            <person name="Hauser L."/>
            <person name="Markowitz V."/>
            <person name="Cheng J.-F."/>
            <person name="Hugenholtz P."/>
            <person name="Woyke T."/>
            <person name="Wu D."/>
            <person name="Pukall R."/>
            <person name="Steenblock K."/>
            <person name="Schneider S."/>
            <person name="Klenk H.-P."/>
            <person name="Eisen J.A."/>
        </authorList>
    </citation>
    <scope>NUCLEOTIDE SEQUENCE [LARGE SCALE GENOMIC DNA]</scope>
    <source>
        <strain evidence="2">DSM 14684 / CIP 108061 / JCM 11494 / NBRC 100937 / ID131577</strain>
    </source>
</reference>
<dbReference type="KEGG" id="cwo:Cwoe_0699"/>
<proteinExistence type="predicted"/>
<sequence length="141" mass="15551">MAPVIGRDERDALYHAIRRDLRFLGYLAEALTDERPTVAAMLASRYRAELRLVDDLGWAPVDPREQFELTLPEPDLARAMLRLLNGVVLAALDRGDQSQGETANHAVAVRDRLAAAICRAVVGEIDPAIVRDAAEPLPEGW</sequence>
<accession>D3F9G5</accession>
<name>D3F9G5_CONWI</name>
<dbReference type="HOGENOM" id="CLU_153081_0_0_11"/>
<evidence type="ECO:0000313" key="1">
    <source>
        <dbReference type="EMBL" id="ADB49132.1"/>
    </source>
</evidence>
<dbReference type="Proteomes" id="UP000008229">
    <property type="component" value="Chromosome"/>
</dbReference>